<protein>
    <submittedName>
        <fullName evidence="1">Uncharacterized protein</fullName>
    </submittedName>
</protein>
<dbReference type="AlphaFoldDB" id="A0A812KK58"/>
<dbReference type="OrthoDB" id="420407at2759"/>
<accession>A0A812KK58</accession>
<dbReference type="EMBL" id="CAJNJA010007743">
    <property type="protein sequence ID" value="CAE7228407.1"/>
    <property type="molecule type" value="Genomic_DNA"/>
</dbReference>
<dbReference type="Proteomes" id="UP000601435">
    <property type="component" value="Unassembled WGS sequence"/>
</dbReference>
<sequence>MALRDTSDRNPDAVAIRLRLVHATVACRQPDEDLARCAFADAASYISHLTHVSQSCCMSLDEELELWNSLSSMKSEMEATNRFIAWRRSVLLAWKQGSSEVDVPWARRCPGAWLSTVLDDEEQAVYLQNLPVTEIDCIGRPTM</sequence>
<evidence type="ECO:0000313" key="1">
    <source>
        <dbReference type="EMBL" id="CAE7228407.1"/>
    </source>
</evidence>
<proteinExistence type="predicted"/>
<gene>
    <name evidence="1" type="ORF">SNEC2469_LOCUS3375</name>
</gene>
<reference evidence="1" key="1">
    <citation type="submission" date="2021-02" db="EMBL/GenBank/DDBJ databases">
        <authorList>
            <person name="Dougan E. K."/>
            <person name="Rhodes N."/>
            <person name="Thang M."/>
            <person name="Chan C."/>
        </authorList>
    </citation>
    <scope>NUCLEOTIDE SEQUENCE</scope>
</reference>
<comment type="caution">
    <text evidence="1">The sequence shown here is derived from an EMBL/GenBank/DDBJ whole genome shotgun (WGS) entry which is preliminary data.</text>
</comment>
<name>A0A812KK58_9DINO</name>
<evidence type="ECO:0000313" key="2">
    <source>
        <dbReference type="Proteomes" id="UP000601435"/>
    </source>
</evidence>
<organism evidence="1 2">
    <name type="scientific">Symbiodinium necroappetens</name>
    <dbReference type="NCBI Taxonomy" id="1628268"/>
    <lineage>
        <taxon>Eukaryota</taxon>
        <taxon>Sar</taxon>
        <taxon>Alveolata</taxon>
        <taxon>Dinophyceae</taxon>
        <taxon>Suessiales</taxon>
        <taxon>Symbiodiniaceae</taxon>
        <taxon>Symbiodinium</taxon>
    </lineage>
</organism>
<keyword evidence="2" id="KW-1185">Reference proteome</keyword>